<reference evidence="7" key="2">
    <citation type="journal article" date="2021" name="PeerJ">
        <title>Extensive microbial diversity within the chicken gut microbiome revealed by metagenomics and culture.</title>
        <authorList>
            <person name="Gilroy R."/>
            <person name="Ravi A."/>
            <person name="Getino M."/>
            <person name="Pursley I."/>
            <person name="Horton D.L."/>
            <person name="Alikhan N.F."/>
            <person name="Baker D."/>
            <person name="Gharbi K."/>
            <person name="Hall N."/>
            <person name="Watson M."/>
            <person name="Adriaenssens E.M."/>
            <person name="Foster-Nyarko E."/>
            <person name="Jarju S."/>
            <person name="Secka A."/>
            <person name="Antonio M."/>
            <person name="Oren A."/>
            <person name="Chaudhuri R.R."/>
            <person name="La Ragione R."/>
            <person name="Hildebrand F."/>
            <person name="Pallen M.J."/>
        </authorList>
    </citation>
    <scope>NUCLEOTIDE SEQUENCE</scope>
    <source>
        <strain evidence="7">17113</strain>
    </source>
</reference>
<dbReference type="PROSITE" id="PS01327">
    <property type="entry name" value="MSCL"/>
    <property type="match status" value="1"/>
</dbReference>
<comment type="subcellular location">
    <subcellularLocation>
        <location evidence="1">Membrane</location>
        <topology evidence="1">Multi-pass membrane protein</topology>
    </subcellularLocation>
</comment>
<keyword evidence="3 6" id="KW-1133">Transmembrane helix</keyword>
<proteinExistence type="predicted"/>
<dbReference type="GO" id="GO:0016020">
    <property type="term" value="C:membrane"/>
    <property type="evidence" value="ECO:0007669"/>
    <property type="project" value="UniProtKB-SubCell"/>
</dbReference>
<comment type="caution">
    <text evidence="7">The sequence shown here is derived from an EMBL/GenBank/DDBJ whole genome shotgun (WGS) entry which is preliminary data.</text>
</comment>
<evidence type="ECO:0000256" key="2">
    <source>
        <dbReference type="ARBA" id="ARBA00022692"/>
    </source>
</evidence>
<dbReference type="EMBL" id="JADINA010000024">
    <property type="protein sequence ID" value="MBO8426427.1"/>
    <property type="molecule type" value="Genomic_DNA"/>
</dbReference>
<evidence type="ECO:0000256" key="1">
    <source>
        <dbReference type="ARBA" id="ARBA00004141"/>
    </source>
</evidence>
<dbReference type="Gene3D" id="1.10.1200.120">
    <property type="entry name" value="Large-conductance mechanosensitive channel, MscL, domain 1"/>
    <property type="match status" value="1"/>
</dbReference>
<dbReference type="InterPro" id="IPR037673">
    <property type="entry name" value="MSC/AndL"/>
</dbReference>
<keyword evidence="4 6" id="KW-0472">Membrane</keyword>
<feature type="region of interest" description="Disordered" evidence="5">
    <location>
        <begin position="179"/>
        <end position="198"/>
    </location>
</feature>
<dbReference type="InterPro" id="IPR036019">
    <property type="entry name" value="MscL_channel"/>
</dbReference>
<evidence type="ECO:0000256" key="6">
    <source>
        <dbReference type="SAM" id="Phobius"/>
    </source>
</evidence>
<sequence length="219" mass="23843">MAKKNKDLTKSAKSVWSEFKAFISRGNILDMAVGVIIGGAFNAIVTAFTSILMSICTWGVPGGLSGLVTVLPPASASQRVPSDITVGGESLKQVYTAIEWVNLSQEADFNTTIAGMYTKHGASYYYNGAAIIDWGAFINAIIAFLIIALTLFVIVKVFKYMSVKREALKAKALEEYYQKHPEERPVPPEPEPAKPTQEELLTAILEELKKGNGDPTPKQ</sequence>
<organism evidence="7 8">
    <name type="scientific">Candidatus Alloenteromonas pullistercoris</name>
    <dbReference type="NCBI Taxonomy" id="2840785"/>
    <lineage>
        <taxon>Bacteria</taxon>
        <taxon>Bacillati</taxon>
        <taxon>Bacillota</taxon>
        <taxon>Bacillota incertae sedis</taxon>
        <taxon>Candidatus Alloenteromonas</taxon>
    </lineage>
</organism>
<reference evidence="7" key="1">
    <citation type="submission" date="2020-10" db="EMBL/GenBank/DDBJ databases">
        <authorList>
            <person name="Gilroy R."/>
        </authorList>
    </citation>
    <scope>NUCLEOTIDE SEQUENCE</scope>
    <source>
        <strain evidence="7">17113</strain>
    </source>
</reference>
<dbReference type="Pfam" id="PF01741">
    <property type="entry name" value="MscL"/>
    <property type="match status" value="1"/>
</dbReference>
<gene>
    <name evidence="7" type="ORF">IAC61_03805</name>
</gene>
<dbReference type="AlphaFoldDB" id="A0A9D9GVY9"/>
<dbReference type="GO" id="GO:0008381">
    <property type="term" value="F:mechanosensitive monoatomic ion channel activity"/>
    <property type="evidence" value="ECO:0007669"/>
    <property type="project" value="TreeGrafter"/>
</dbReference>
<dbReference type="Proteomes" id="UP000823634">
    <property type="component" value="Unassembled WGS sequence"/>
</dbReference>
<accession>A0A9D9GVY9</accession>
<protein>
    <submittedName>
        <fullName evidence="7">MscL family protein</fullName>
    </submittedName>
</protein>
<evidence type="ECO:0000256" key="3">
    <source>
        <dbReference type="ARBA" id="ARBA00022989"/>
    </source>
</evidence>
<name>A0A9D9GVY9_9FIRM</name>
<evidence type="ECO:0000313" key="8">
    <source>
        <dbReference type="Proteomes" id="UP000823634"/>
    </source>
</evidence>
<feature type="transmembrane region" description="Helical" evidence="6">
    <location>
        <begin position="134"/>
        <end position="155"/>
    </location>
</feature>
<keyword evidence="2 6" id="KW-0812">Transmembrane</keyword>
<feature type="transmembrane region" description="Helical" evidence="6">
    <location>
        <begin position="32"/>
        <end position="60"/>
    </location>
</feature>
<evidence type="ECO:0000256" key="5">
    <source>
        <dbReference type="SAM" id="MobiDB-lite"/>
    </source>
</evidence>
<dbReference type="PANTHER" id="PTHR30266:SF2">
    <property type="entry name" value="LARGE-CONDUCTANCE MECHANOSENSITIVE CHANNEL"/>
    <property type="match status" value="1"/>
</dbReference>
<dbReference type="SUPFAM" id="SSF81330">
    <property type="entry name" value="Gated mechanosensitive channel"/>
    <property type="match status" value="2"/>
</dbReference>
<evidence type="ECO:0000313" key="7">
    <source>
        <dbReference type="EMBL" id="MBO8426427.1"/>
    </source>
</evidence>
<dbReference type="PANTHER" id="PTHR30266">
    <property type="entry name" value="MECHANOSENSITIVE CHANNEL MSCL"/>
    <property type="match status" value="1"/>
</dbReference>
<evidence type="ECO:0000256" key="4">
    <source>
        <dbReference type="ARBA" id="ARBA00023136"/>
    </source>
</evidence>
<dbReference type="InterPro" id="IPR019823">
    <property type="entry name" value="Mechanosensitive_channel_CS"/>
</dbReference>